<reference evidence="2" key="1">
    <citation type="submission" date="2023-02" db="EMBL/GenBank/DDBJ databases">
        <title>Genome sequence of Hyphococcus flavus.</title>
        <authorList>
            <person name="Rong J.-C."/>
            <person name="Zhao Q."/>
            <person name="Yi M."/>
            <person name="Wu J.-Y."/>
        </authorList>
    </citation>
    <scope>NUCLEOTIDE SEQUENCE</scope>
    <source>
        <strain evidence="2">MCCC 1K03223</strain>
    </source>
</reference>
<dbReference type="RefSeq" id="WP_274491892.1">
    <property type="nucleotide sequence ID" value="NZ_CP118166.1"/>
</dbReference>
<keyword evidence="1" id="KW-0812">Transmembrane</keyword>
<dbReference type="InterPro" id="IPR013901">
    <property type="entry name" value="Anthrone_oxy"/>
</dbReference>
<protein>
    <submittedName>
        <fullName evidence="2">DUF1772 domain-containing protein</fullName>
    </submittedName>
</protein>
<keyword evidence="1" id="KW-0472">Membrane</keyword>
<dbReference type="Pfam" id="PF08592">
    <property type="entry name" value="Anthrone_oxy"/>
    <property type="match status" value="1"/>
</dbReference>
<dbReference type="EMBL" id="CP118166">
    <property type="protein sequence ID" value="WDI30099.1"/>
    <property type="molecule type" value="Genomic_DNA"/>
</dbReference>
<dbReference type="Proteomes" id="UP001214043">
    <property type="component" value="Chromosome"/>
</dbReference>
<dbReference type="KEGG" id="hfl:PUV54_09025"/>
<evidence type="ECO:0000256" key="1">
    <source>
        <dbReference type="SAM" id="Phobius"/>
    </source>
</evidence>
<feature type="transmembrane region" description="Helical" evidence="1">
    <location>
        <begin position="57"/>
        <end position="79"/>
    </location>
</feature>
<feature type="transmembrane region" description="Helical" evidence="1">
    <location>
        <begin position="141"/>
        <end position="160"/>
    </location>
</feature>
<feature type="transmembrane region" description="Helical" evidence="1">
    <location>
        <begin position="86"/>
        <end position="107"/>
    </location>
</feature>
<keyword evidence="3" id="KW-1185">Reference proteome</keyword>
<sequence>MLDATLTATLWFCAVGSGVMAGVYFAFSAFIMASLARIETSAGILAMQSINNVILRSAFMPLFFGTTVAAVGVAATALLDMSRQSALLIAGGGAIYFGGMFLITIFYNVPLNNKLDSADPHSAFGAEVWDFYLRKWTRWNHVRTIASVVSSVIFFISISGKL</sequence>
<evidence type="ECO:0000313" key="3">
    <source>
        <dbReference type="Proteomes" id="UP001214043"/>
    </source>
</evidence>
<gene>
    <name evidence="2" type="ORF">PUV54_09025</name>
</gene>
<proteinExistence type="predicted"/>
<evidence type="ECO:0000313" key="2">
    <source>
        <dbReference type="EMBL" id="WDI30099.1"/>
    </source>
</evidence>
<organism evidence="2 3">
    <name type="scientific">Hyphococcus flavus</name>
    <dbReference type="NCBI Taxonomy" id="1866326"/>
    <lineage>
        <taxon>Bacteria</taxon>
        <taxon>Pseudomonadati</taxon>
        <taxon>Pseudomonadota</taxon>
        <taxon>Alphaproteobacteria</taxon>
        <taxon>Parvularculales</taxon>
        <taxon>Parvularculaceae</taxon>
        <taxon>Hyphococcus</taxon>
    </lineage>
</organism>
<name>A0AAE9Z9V3_9PROT</name>
<accession>A0AAE9Z9V3</accession>
<keyword evidence="1" id="KW-1133">Transmembrane helix</keyword>
<dbReference type="AlphaFoldDB" id="A0AAE9Z9V3"/>